<dbReference type="Gene3D" id="3.30.70.100">
    <property type="match status" value="1"/>
</dbReference>
<dbReference type="PANTHER" id="PTHR47294">
    <property type="entry name" value="OS08G0431150 PROTEIN"/>
    <property type="match status" value="1"/>
</dbReference>
<name>A0A834SS53_9FABA</name>
<gene>
    <name evidence="2" type="ORF">G2W53_035642</name>
</gene>
<dbReference type="PANTHER" id="PTHR47294:SF4">
    <property type="entry name" value="HEAVY METAL-ASSOCIATED ISOPRENYLATED PLANT PROTEIN 26-LIKE ISOFORM X1"/>
    <property type="match status" value="1"/>
</dbReference>
<protein>
    <submittedName>
        <fullName evidence="2">Heavy metal-associated isoprenylated plant protein 6</fullName>
    </submittedName>
</protein>
<feature type="compositionally biased region" description="Low complexity" evidence="1">
    <location>
        <begin position="123"/>
        <end position="140"/>
    </location>
</feature>
<feature type="region of interest" description="Disordered" evidence="1">
    <location>
        <begin position="89"/>
        <end position="140"/>
    </location>
</feature>
<accession>A0A834SS53</accession>
<comment type="caution">
    <text evidence="2">The sequence shown here is derived from an EMBL/GenBank/DDBJ whole genome shotgun (WGS) entry which is preliminary data.</text>
</comment>
<dbReference type="EMBL" id="JAAIUW010000011">
    <property type="protein sequence ID" value="KAF7808899.1"/>
    <property type="molecule type" value="Genomic_DNA"/>
</dbReference>
<keyword evidence="3" id="KW-1185">Reference proteome</keyword>
<evidence type="ECO:0000313" key="2">
    <source>
        <dbReference type="EMBL" id="KAF7808899.1"/>
    </source>
</evidence>
<sequence>MPFGLSRRRNRMVGMSEKICCMVLRLNIDCDACCRKLRRIVLRMKEIETHMIEKPQRRIVVCGRFVPSDVAIKIRKKMNRRVEILEVQELSNEGMNNDQNNEENNDQPTDHQPPPPDQNYPTVDQNNNSNAPNPNTPVVVYPGQAPSFQFQQGMPMPMAYCKREAYSTSMGIAQVLWPNSEDELLPCHHQERIMGIEMPSWENYLHHQY</sequence>
<dbReference type="Proteomes" id="UP000634136">
    <property type="component" value="Unassembled WGS sequence"/>
</dbReference>
<organism evidence="2 3">
    <name type="scientific">Senna tora</name>
    <dbReference type="NCBI Taxonomy" id="362788"/>
    <lineage>
        <taxon>Eukaryota</taxon>
        <taxon>Viridiplantae</taxon>
        <taxon>Streptophyta</taxon>
        <taxon>Embryophyta</taxon>
        <taxon>Tracheophyta</taxon>
        <taxon>Spermatophyta</taxon>
        <taxon>Magnoliopsida</taxon>
        <taxon>eudicotyledons</taxon>
        <taxon>Gunneridae</taxon>
        <taxon>Pentapetalae</taxon>
        <taxon>rosids</taxon>
        <taxon>fabids</taxon>
        <taxon>Fabales</taxon>
        <taxon>Fabaceae</taxon>
        <taxon>Caesalpinioideae</taxon>
        <taxon>Cassia clade</taxon>
        <taxon>Senna</taxon>
    </lineage>
</organism>
<reference evidence="2" key="1">
    <citation type="submission" date="2020-09" db="EMBL/GenBank/DDBJ databases">
        <title>Genome-Enabled Discovery of Anthraquinone Biosynthesis in Senna tora.</title>
        <authorList>
            <person name="Kang S.-H."/>
            <person name="Pandey R.P."/>
            <person name="Lee C.-M."/>
            <person name="Sim J.-S."/>
            <person name="Jeong J.-T."/>
            <person name="Choi B.-S."/>
            <person name="Jung M."/>
            <person name="Ginzburg D."/>
            <person name="Zhao K."/>
            <person name="Won S.Y."/>
            <person name="Oh T.-J."/>
            <person name="Yu Y."/>
            <person name="Kim N.-H."/>
            <person name="Lee O.R."/>
            <person name="Lee T.-H."/>
            <person name="Bashyal P."/>
            <person name="Kim T.-S."/>
            <person name="Lee W.-H."/>
            <person name="Kawkins C."/>
            <person name="Kim C.-K."/>
            <person name="Kim J.S."/>
            <person name="Ahn B.O."/>
            <person name="Rhee S.Y."/>
            <person name="Sohng J.K."/>
        </authorList>
    </citation>
    <scope>NUCLEOTIDE SEQUENCE</scope>
    <source>
        <tissue evidence="2">Leaf</tissue>
    </source>
</reference>
<dbReference type="OrthoDB" id="1889242at2759"/>
<proteinExistence type="predicted"/>
<dbReference type="AlphaFoldDB" id="A0A834SS53"/>
<evidence type="ECO:0000256" key="1">
    <source>
        <dbReference type="SAM" id="MobiDB-lite"/>
    </source>
</evidence>
<evidence type="ECO:0000313" key="3">
    <source>
        <dbReference type="Proteomes" id="UP000634136"/>
    </source>
</evidence>